<dbReference type="Proteomes" id="UP000001364">
    <property type="component" value="Chromosome"/>
</dbReference>
<feature type="region of interest" description="Disordered" evidence="1">
    <location>
        <begin position="1"/>
        <end position="20"/>
    </location>
</feature>
<dbReference type="PATRIC" id="fig|565050.3.peg.695"/>
<dbReference type="SMR" id="A0A0H3C4E9"/>
<dbReference type="RefSeq" id="YP_002516077.1">
    <property type="nucleotide sequence ID" value="NC_011916.1"/>
</dbReference>
<accession>A0A0H3C4E9</accession>
<organism evidence="2 3">
    <name type="scientific">Caulobacter vibrioides (strain NA1000 / CB15N)</name>
    <name type="common">Caulobacter crescentus</name>
    <dbReference type="NCBI Taxonomy" id="565050"/>
    <lineage>
        <taxon>Bacteria</taxon>
        <taxon>Pseudomonadati</taxon>
        <taxon>Pseudomonadota</taxon>
        <taxon>Alphaproteobacteria</taxon>
        <taxon>Caulobacterales</taxon>
        <taxon>Caulobacteraceae</taxon>
        <taxon>Caulobacter</taxon>
    </lineage>
</organism>
<dbReference type="AlphaFoldDB" id="A0A0H3C4E9"/>
<reference evidence="2 3" key="1">
    <citation type="journal article" date="2010" name="J. Bacteriol.">
        <title>The genetic basis of laboratory adaptation in Caulobacter crescentus.</title>
        <authorList>
            <person name="Marks M.E."/>
            <person name="Castro-Rojas C.M."/>
            <person name="Teiling C."/>
            <person name="Du L."/>
            <person name="Kapatral V."/>
            <person name="Walunas T.L."/>
            <person name="Crosson S."/>
        </authorList>
    </citation>
    <scope>NUCLEOTIDE SEQUENCE [LARGE SCALE GENOMIC DNA]</scope>
    <source>
        <strain evidence="3">NA1000 / CB15N</strain>
    </source>
</reference>
<evidence type="ECO:0000313" key="2">
    <source>
        <dbReference type="EMBL" id="ACL94169.1"/>
    </source>
</evidence>
<protein>
    <submittedName>
        <fullName evidence="2">Uncharacterized protein</fullName>
    </submittedName>
</protein>
<name>A0A0H3C4E9_CAUVN</name>
<keyword evidence="3" id="KW-1185">Reference proteome</keyword>
<proteinExistence type="predicted"/>
<dbReference type="KEGG" id="ccs:CCNA_00704"/>
<evidence type="ECO:0000256" key="1">
    <source>
        <dbReference type="SAM" id="MobiDB-lite"/>
    </source>
</evidence>
<dbReference type="RefSeq" id="WP_010918554.1">
    <property type="nucleotide sequence ID" value="NC_011916.1"/>
</dbReference>
<dbReference type="HOGENOM" id="CLU_2841743_0_0_5"/>
<gene>
    <name evidence="2" type="ordered locus">CCNA_00704</name>
</gene>
<dbReference type="OrthoDB" id="7191428at2"/>
<dbReference type="EMBL" id="CP001340">
    <property type="protein sequence ID" value="ACL94169.1"/>
    <property type="molecule type" value="Genomic_DNA"/>
</dbReference>
<sequence>MTLPSGQMKALRNLSRKRSGEDVDWINISDARALTDLGLAERGRAGWMITDMGVDLVQRLDQARD</sequence>
<evidence type="ECO:0000313" key="3">
    <source>
        <dbReference type="Proteomes" id="UP000001364"/>
    </source>
</evidence>
<dbReference type="GeneID" id="7330513"/>